<evidence type="ECO:0000256" key="1">
    <source>
        <dbReference type="ARBA" id="ARBA00011073"/>
    </source>
</evidence>
<evidence type="ECO:0000313" key="7">
    <source>
        <dbReference type="EMBL" id="MDO7020343.1"/>
    </source>
</evidence>
<dbReference type="PRINTS" id="PR00723">
    <property type="entry name" value="SUBTILISIN"/>
</dbReference>
<evidence type="ECO:0000256" key="2">
    <source>
        <dbReference type="ARBA" id="ARBA00022670"/>
    </source>
</evidence>
<accession>A0ABT8YYM2</accession>
<dbReference type="PANTHER" id="PTHR43806:SF11">
    <property type="entry name" value="CEREVISIN-RELATED"/>
    <property type="match status" value="1"/>
</dbReference>
<feature type="active site" description="Charge relay system" evidence="5">
    <location>
        <position position="70"/>
    </location>
</feature>
<dbReference type="Proteomes" id="UP001175147">
    <property type="component" value="Unassembled WGS sequence"/>
</dbReference>
<keyword evidence="3 5" id="KW-0378">Hydrolase</keyword>
<dbReference type="InterPro" id="IPR000209">
    <property type="entry name" value="Peptidase_S8/S53_dom"/>
</dbReference>
<dbReference type="Pfam" id="PF00082">
    <property type="entry name" value="Peptidase_S8"/>
    <property type="match status" value="1"/>
</dbReference>
<dbReference type="SUPFAM" id="SSF52743">
    <property type="entry name" value="Subtilisin-like"/>
    <property type="match status" value="1"/>
</dbReference>
<protein>
    <submittedName>
        <fullName evidence="7">S8 family serine peptidase</fullName>
    </submittedName>
</protein>
<feature type="active site" description="Charge relay system" evidence="5">
    <location>
        <position position="214"/>
    </location>
</feature>
<gene>
    <name evidence="7" type="ORF">Q5M86_06110</name>
</gene>
<comment type="similarity">
    <text evidence="1 5">Belongs to the peptidase S8 family.</text>
</comment>
<evidence type="ECO:0000256" key="4">
    <source>
        <dbReference type="ARBA" id="ARBA00022825"/>
    </source>
</evidence>
<evidence type="ECO:0000313" key="8">
    <source>
        <dbReference type="Proteomes" id="UP001175147"/>
    </source>
</evidence>
<dbReference type="EMBL" id="JAUPBM010000061">
    <property type="protein sequence ID" value="MDO7020343.1"/>
    <property type="molecule type" value="Genomic_DNA"/>
</dbReference>
<evidence type="ECO:0000256" key="5">
    <source>
        <dbReference type="PROSITE-ProRule" id="PRU01240"/>
    </source>
</evidence>
<dbReference type="PROSITE" id="PS00136">
    <property type="entry name" value="SUBTILASE_ASP"/>
    <property type="match status" value="1"/>
</dbReference>
<dbReference type="InterPro" id="IPR050131">
    <property type="entry name" value="Peptidase_S8_subtilisin-like"/>
</dbReference>
<feature type="active site" description="Charge relay system" evidence="5">
    <location>
        <position position="28"/>
    </location>
</feature>
<feature type="domain" description="Peptidase S8/S53" evidence="6">
    <location>
        <begin position="19"/>
        <end position="245"/>
    </location>
</feature>
<keyword evidence="2 5" id="KW-0645">Protease</keyword>
<comment type="caution">
    <text evidence="7">The sequence shown here is derived from an EMBL/GenBank/DDBJ whole genome shotgun (WGS) entry which is preliminary data.</text>
</comment>
<dbReference type="PROSITE" id="PS51892">
    <property type="entry name" value="SUBTILASE"/>
    <property type="match status" value="1"/>
</dbReference>
<name>A0ABT8YYM2_9SPIR</name>
<proteinExistence type="inferred from homology"/>
<dbReference type="InterPro" id="IPR015500">
    <property type="entry name" value="Peptidase_S8_subtilisin-rel"/>
</dbReference>
<keyword evidence="4 5" id="KW-0720">Serine protease</keyword>
<dbReference type="RefSeq" id="WP_020005691.1">
    <property type="nucleotide sequence ID" value="NZ_JAUPBL010000076.1"/>
</dbReference>
<dbReference type="InterPro" id="IPR023827">
    <property type="entry name" value="Peptidase_S8_Asp-AS"/>
</dbReference>
<evidence type="ECO:0000256" key="3">
    <source>
        <dbReference type="ARBA" id="ARBA00022801"/>
    </source>
</evidence>
<keyword evidence="8" id="KW-1185">Reference proteome</keyword>
<evidence type="ECO:0000259" key="6">
    <source>
        <dbReference type="Pfam" id="PF00082"/>
    </source>
</evidence>
<reference evidence="7" key="1">
    <citation type="submission" date="2023-07" db="EMBL/GenBank/DDBJ databases">
        <title>Mucosal microbiota of week-old chicken and adult hens.</title>
        <authorList>
            <person name="Volf J."/>
            <person name="Karasova D."/>
            <person name="Crhanova M."/>
            <person name="Faldynova M."/>
            <person name="Prikrylova H."/>
            <person name="Zeman M."/>
            <person name="Babak V."/>
            <person name="Rajova J."/>
            <person name="Rychlik I."/>
        </authorList>
    </citation>
    <scope>NUCLEOTIDE SEQUENCE</scope>
    <source>
        <strain evidence="7">ET902</strain>
    </source>
</reference>
<dbReference type="InterPro" id="IPR036852">
    <property type="entry name" value="Peptidase_S8/S53_dom_sf"/>
</dbReference>
<organism evidence="7 8">
    <name type="scientific">Brachyspira innocens</name>
    <dbReference type="NCBI Taxonomy" id="13264"/>
    <lineage>
        <taxon>Bacteria</taxon>
        <taxon>Pseudomonadati</taxon>
        <taxon>Spirochaetota</taxon>
        <taxon>Spirochaetia</taxon>
        <taxon>Brachyspirales</taxon>
        <taxon>Brachyspiraceae</taxon>
        <taxon>Brachyspira</taxon>
    </lineage>
</organism>
<sequence length="252" mass="27972">MKSEIFHIDKDDILKGLSGKGVKIGIIDSGIEASHDAFKDNNPIKGGVVVEYENDEAVIKDYKGYDQYGHGTACAGIIHSIAKDAELYSIQVLGNRLYGKVDVFLKGLEWAIENKMDIINLSLGTTNQTYSSNFYNLLDKAYYENITLVAADNNEPIPSIPSIFSSVISVEAIASDDKYEFYFRDSNCIEFLARGLYVKVPWVNNSYMTMLGNSFAAPHISGIVALLKEKNKNLSPFEIKSILKNISSNDSR</sequence>
<dbReference type="Gene3D" id="3.40.50.200">
    <property type="entry name" value="Peptidase S8/S53 domain"/>
    <property type="match status" value="1"/>
</dbReference>
<dbReference type="PANTHER" id="PTHR43806">
    <property type="entry name" value="PEPTIDASE S8"/>
    <property type="match status" value="1"/>
</dbReference>